<evidence type="ECO:0000313" key="3">
    <source>
        <dbReference type="EMBL" id="GGJ96255.1"/>
    </source>
</evidence>
<dbReference type="Proteomes" id="UP000635983">
    <property type="component" value="Unassembled WGS sequence"/>
</dbReference>
<dbReference type="AlphaFoldDB" id="A0A917PX48"/>
<name>A0A917PX48_9PSED</name>
<sequence>MNETPPEKNDHSTAPADEPKLNTPSPDPIAPPVTAERRSGNGLALLALLVGAVGIAVGGWSAWQWQQVRDGSNTQQTEIAQAIDEARRLAGDQGQRSERLERRVEALPTADQMAEQQRLLMTLQGNQQSLAQGLSQVMGESREAWRLAEAEHLVRLGMLRLSALQDINSATALLQAADDIIRVQDDPLAFAARGELIKALEALRSLPKPDRNGLYLQLAALRAQVDDLQAMAPEFVVDERSRAVAMDGTTRPWWDWQRWRDTLAQYVRLDLHADQDIRPQLAGQTLSQVRLTLSLAMEQAQWGALNARQDVYEGAVKQAREVLEQYFDARNASVQSLQQRLGQLSGQIVEVETPDLRPALTRLEAYVRQRGRDDAGVDKPNGADMPDADAPGEDSEQPAEQPAENGA</sequence>
<keyword evidence="2" id="KW-1133">Transmembrane helix</keyword>
<keyword evidence="4" id="KW-1185">Reference proteome</keyword>
<dbReference type="InterPro" id="IPR007470">
    <property type="entry name" value="HemX"/>
</dbReference>
<keyword evidence="2" id="KW-0472">Membrane</keyword>
<comment type="caution">
    <text evidence="3">The sequence shown here is derived from an EMBL/GenBank/DDBJ whole genome shotgun (WGS) entry which is preliminary data.</text>
</comment>
<dbReference type="Pfam" id="PF04375">
    <property type="entry name" value="HemX"/>
    <property type="match status" value="1"/>
</dbReference>
<dbReference type="PANTHER" id="PTHR38043:SF1">
    <property type="entry name" value="PROTEIN HEMX"/>
    <property type="match status" value="1"/>
</dbReference>
<evidence type="ECO:0000256" key="1">
    <source>
        <dbReference type="SAM" id="MobiDB-lite"/>
    </source>
</evidence>
<reference evidence="3" key="2">
    <citation type="submission" date="2020-09" db="EMBL/GenBank/DDBJ databases">
        <authorList>
            <person name="Sun Q."/>
            <person name="Ohkuma M."/>
        </authorList>
    </citation>
    <scope>NUCLEOTIDE SEQUENCE</scope>
    <source>
        <strain evidence="3">JCM 30078</strain>
    </source>
</reference>
<proteinExistence type="predicted"/>
<dbReference type="EMBL" id="BMPO01000004">
    <property type="protein sequence ID" value="GGJ96255.1"/>
    <property type="molecule type" value="Genomic_DNA"/>
</dbReference>
<accession>A0A917PX48</accession>
<dbReference type="RefSeq" id="WP_188983333.1">
    <property type="nucleotide sequence ID" value="NZ_BMPO01000004.1"/>
</dbReference>
<feature type="region of interest" description="Disordered" evidence="1">
    <location>
        <begin position="369"/>
        <end position="407"/>
    </location>
</feature>
<feature type="compositionally biased region" description="Basic and acidic residues" evidence="1">
    <location>
        <begin position="1"/>
        <end position="11"/>
    </location>
</feature>
<gene>
    <name evidence="3" type="ORF">GCM10009304_22740</name>
</gene>
<feature type="transmembrane region" description="Helical" evidence="2">
    <location>
        <begin position="43"/>
        <end position="63"/>
    </location>
</feature>
<feature type="compositionally biased region" description="Acidic residues" evidence="1">
    <location>
        <begin position="386"/>
        <end position="397"/>
    </location>
</feature>
<evidence type="ECO:0000313" key="4">
    <source>
        <dbReference type="Proteomes" id="UP000635983"/>
    </source>
</evidence>
<protein>
    <submittedName>
        <fullName evidence="3">Heme biosynthesis operon protein HemX</fullName>
    </submittedName>
</protein>
<reference evidence="3" key="1">
    <citation type="journal article" date="2014" name="Int. J. Syst. Evol. Microbiol.">
        <title>Complete genome sequence of Corynebacterium casei LMG S-19264T (=DSM 44701T), isolated from a smear-ripened cheese.</title>
        <authorList>
            <consortium name="US DOE Joint Genome Institute (JGI-PGF)"/>
            <person name="Walter F."/>
            <person name="Albersmeier A."/>
            <person name="Kalinowski J."/>
            <person name="Ruckert C."/>
        </authorList>
    </citation>
    <scope>NUCLEOTIDE SEQUENCE</scope>
    <source>
        <strain evidence="3">JCM 30078</strain>
    </source>
</reference>
<feature type="region of interest" description="Disordered" evidence="1">
    <location>
        <begin position="1"/>
        <end position="36"/>
    </location>
</feature>
<keyword evidence="2" id="KW-0812">Transmembrane</keyword>
<evidence type="ECO:0000256" key="2">
    <source>
        <dbReference type="SAM" id="Phobius"/>
    </source>
</evidence>
<organism evidence="3 4">
    <name type="scientific">Pseudomonas matsuisoli</name>
    <dbReference type="NCBI Taxonomy" id="1515666"/>
    <lineage>
        <taxon>Bacteria</taxon>
        <taxon>Pseudomonadati</taxon>
        <taxon>Pseudomonadota</taxon>
        <taxon>Gammaproteobacteria</taxon>
        <taxon>Pseudomonadales</taxon>
        <taxon>Pseudomonadaceae</taxon>
        <taxon>Pseudomonas</taxon>
    </lineage>
</organism>
<dbReference type="PANTHER" id="PTHR38043">
    <property type="entry name" value="PROTEIN HEMX"/>
    <property type="match status" value="1"/>
</dbReference>